<organism evidence="13 14">
    <name type="scientific">Lingula anatina</name>
    <name type="common">Brachiopod</name>
    <name type="synonym">Lingula unguis</name>
    <dbReference type="NCBI Taxonomy" id="7574"/>
    <lineage>
        <taxon>Eukaryota</taxon>
        <taxon>Metazoa</taxon>
        <taxon>Spiralia</taxon>
        <taxon>Lophotrochozoa</taxon>
        <taxon>Brachiopoda</taxon>
        <taxon>Linguliformea</taxon>
        <taxon>Lingulata</taxon>
        <taxon>Lingulida</taxon>
        <taxon>Linguloidea</taxon>
        <taxon>Lingulidae</taxon>
        <taxon>Lingula</taxon>
    </lineage>
</organism>
<dbReference type="Pfam" id="PF02163">
    <property type="entry name" value="Peptidase_M50"/>
    <property type="match status" value="1"/>
</dbReference>
<dbReference type="InterPro" id="IPR036034">
    <property type="entry name" value="PDZ_sf"/>
</dbReference>
<dbReference type="InterPro" id="IPR008915">
    <property type="entry name" value="Peptidase_M50"/>
</dbReference>
<feature type="transmembrane region" description="Helical" evidence="11">
    <location>
        <begin position="6"/>
        <end position="23"/>
    </location>
</feature>
<protein>
    <recommendedName>
        <fullName evidence="5">Membrane-bound transcription factor site-2 protease</fullName>
        <ecNumber evidence="4">3.4.24.85</ecNumber>
    </recommendedName>
    <alternativeName>
        <fullName evidence="9">Endopeptidase S2P</fullName>
    </alternativeName>
</protein>
<feature type="transmembrane region" description="Helical" evidence="11">
    <location>
        <begin position="125"/>
        <end position="142"/>
    </location>
</feature>
<evidence type="ECO:0000256" key="10">
    <source>
        <dbReference type="ARBA" id="ARBA00045828"/>
    </source>
</evidence>
<dbReference type="KEGG" id="lak:106171385"/>
<comment type="catalytic activity">
    <reaction evidence="1">
        <text>Cleaves several transcription factors that are type-2 transmembrane proteins within membrane-spanning domains. Known substrates include sterol regulatory element-binding protein (SREBP) -1, SREBP-2 and forms of the transcriptional activator ATF6. SREBP-2 is cleaved at the site 477-DRSRILL-|-CVLTFLCLSFNPLTSLLQWGGA-505. The residues Asn-Pro, 11 residues distal to the site of cleavage in the membrane-spanning domain, are important for cleavage by S2P endopeptidase. Replacement of either of these residues does not prevent cleavage, but there is no cleavage if both of these residues are replaced.</text>
        <dbReference type="EC" id="3.4.24.85"/>
    </reaction>
</comment>
<dbReference type="FunCoup" id="A0A1S3JA13">
    <property type="interactions" value="1978"/>
</dbReference>
<evidence type="ECO:0000259" key="12">
    <source>
        <dbReference type="Pfam" id="PF02163"/>
    </source>
</evidence>
<dbReference type="CDD" id="cd06775">
    <property type="entry name" value="cpPDZ_MBTPS2-like"/>
    <property type="match status" value="1"/>
</dbReference>
<evidence type="ECO:0000256" key="2">
    <source>
        <dbReference type="ARBA" id="ARBA00004127"/>
    </source>
</evidence>
<dbReference type="OrthoDB" id="69989at2759"/>
<dbReference type="GeneID" id="106171385"/>
<proteinExistence type="inferred from homology"/>
<dbReference type="GO" id="GO:0004222">
    <property type="term" value="F:metalloendopeptidase activity"/>
    <property type="evidence" value="ECO:0007669"/>
    <property type="project" value="InterPro"/>
</dbReference>
<dbReference type="InParanoid" id="A0A1S3JA13"/>
<evidence type="ECO:0000256" key="4">
    <source>
        <dbReference type="ARBA" id="ARBA00012347"/>
    </source>
</evidence>
<feature type="transmembrane region" description="Helical" evidence="11">
    <location>
        <begin position="73"/>
        <end position="98"/>
    </location>
</feature>
<evidence type="ECO:0000256" key="7">
    <source>
        <dbReference type="ARBA" id="ARBA00022989"/>
    </source>
</evidence>
<dbReference type="STRING" id="7574.A0A1S3JA13"/>
<keyword evidence="7 11" id="KW-1133">Transmembrane helix</keyword>
<name>A0A1S3JA13_LINAN</name>
<keyword evidence="14" id="KW-0645">Protease</keyword>
<keyword evidence="6 11" id="KW-0812">Transmembrane</keyword>
<feature type="transmembrane region" description="Helical" evidence="11">
    <location>
        <begin position="462"/>
        <end position="487"/>
    </location>
</feature>
<reference evidence="14" key="1">
    <citation type="submission" date="2025-08" db="UniProtKB">
        <authorList>
            <consortium name="RefSeq"/>
        </authorList>
    </citation>
    <scope>IDENTIFICATION</scope>
    <source>
        <tissue evidence="14">Gonads</tissue>
    </source>
</reference>
<dbReference type="RefSeq" id="XP_013407158.1">
    <property type="nucleotide sequence ID" value="XM_013551704.2"/>
</dbReference>
<comment type="subcellular location">
    <subcellularLocation>
        <location evidence="2">Endomembrane system</location>
        <topology evidence="2">Multi-pass membrane protein</topology>
    </subcellularLocation>
</comment>
<dbReference type="SUPFAM" id="SSF50156">
    <property type="entry name" value="PDZ domain-like"/>
    <property type="match status" value="1"/>
</dbReference>
<dbReference type="PRINTS" id="PR01000">
    <property type="entry name" value="SREBPS2PTASE"/>
</dbReference>
<evidence type="ECO:0000256" key="9">
    <source>
        <dbReference type="ARBA" id="ARBA00032658"/>
    </source>
</evidence>
<evidence type="ECO:0000256" key="6">
    <source>
        <dbReference type="ARBA" id="ARBA00022692"/>
    </source>
</evidence>
<dbReference type="GO" id="GO:1905897">
    <property type="term" value="P:regulation of response to endoplasmic reticulum stress"/>
    <property type="evidence" value="ECO:0007669"/>
    <property type="project" value="TreeGrafter"/>
</dbReference>
<keyword evidence="13" id="KW-1185">Reference proteome</keyword>
<sequence>MQPAGIAVILGTWSSVYLLDAFLKSNKSTARPYIEFLERTGISLSVGQIRWYTKCLNRVFLRMGQWKPRYLRTWFTAGVVFGMVAMLLSVCLLTLMVYNTLTRQHIEQQVLTPVMPGVNLPMNQIFYYLLTLLVCGILHEVGHAVAAVREQVRVNGFGIFILAVYPGAFVDLYTEHLQVISPIRQLRIYCAGVWHNFIIVIVALLVWFLLPWMLMLFYSSGTGVAITYVLQGSAVSGPRGLVTGDHVTSINHCRVTNVEDWMQCIGQSMKDPSSGYCMPVGEIGVQDVSYNQNYVTVMGNIECCNSTSSTHLCFLYHTKASPNKLKHACLPARSTSDRPPCRLQSDCRNPKVETACVYPSLDNSTTFLKVYRYGKAPLLFLGHPLDLHYSVHISNYVPVGVFIPLNMPYVIETFCQYLISLSGALAILNVVPCYALDGQWILLAFIEYTLRSTIPDSDIRGLIYSVIILFGTLLLTANIVIAMWTLFATS</sequence>
<dbReference type="GO" id="GO:0005737">
    <property type="term" value="C:cytoplasm"/>
    <property type="evidence" value="ECO:0007669"/>
    <property type="project" value="TreeGrafter"/>
</dbReference>
<dbReference type="GO" id="GO:0031293">
    <property type="term" value="P:membrane protein intracellular domain proteolysis"/>
    <property type="evidence" value="ECO:0007669"/>
    <property type="project" value="TreeGrafter"/>
</dbReference>
<accession>A0A1S3JA13</accession>
<feature type="transmembrane region" description="Helical" evidence="11">
    <location>
        <begin position="186"/>
        <end position="210"/>
    </location>
</feature>
<dbReference type="InterPro" id="IPR001193">
    <property type="entry name" value="MBTPS2"/>
</dbReference>
<keyword evidence="14" id="KW-0378">Hydrolase</keyword>
<dbReference type="AlphaFoldDB" id="A0A1S3JA13"/>
<dbReference type="Proteomes" id="UP000085678">
    <property type="component" value="Unplaced"/>
</dbReference>
<comment type="function">
    <text evidence="10">Zinc metalloprotease that mediates intramembrane proteolysis of proteins such as ATF6, ATF6B, SREBF1/SREBP1 and SREBF2/SREBP2. Catalyzes the second step in the proteolytic activation of the sterol regulatory element-binding proteins (SREBPs) SREBF1/SREBP1 and SREBF2/SREBP2: cleaves SREBPs within the first transmembrane segment, thereby releasing the N-terminal segment with a portion of the transmembrane segment attached. Mature N-terminal SREBP fragments shuttle to the nucleus and activate gene transcription. Also mediates the second step in the proteolytic activation of the cyclic AMP-dependent transcription factor ATF-6 (ATF6 and ATF6B). Involved in intramembrane proteolysis during bone formation. In astrocytes and osteoblasts, upon DNA damage and ER stress, mediates the second step of the regulated intramembrane proteolytic activation of the transcription factor CREB3L1, leading to the inhibition of cell-cycle progression.</text>
</comment>
<feature type="domain" description="Peptidase M50" evidence="12">
    <location>
        <begin position="127"/>
        <end position="470"/>
    </location>
</feature>
<evidence type="ECO:0000313" key="13">
    <source>
        <dbReference type="Proteomes" id="UP000085678"/>
    </source>
</evidence>
<evidence type="ECO:0000313" key="14">
    <source>
        <dbReference type="RefSeq" id="XP_013407158.1"/>
    </source>
</evidence>
<evidence type="ECO:0000256" key="5">
    <source>
        <dbReference type="ARBA" id="ARBA00014400"/>
    </source>
</evidence>
<dbReference type="PANTHER" id="PTHR13325:SF3">
    <property type="entry name" value="MEMBRANE-BOUND TRANSCRIPTION FACTOR SITE-2 PROTEASE"/>
    <property type="match status" value="1"/>
</dbReference>
<evidence type="ECO:0000256" key="3">
    <source>
        <dbReference type="ARBA" id="ARBA00009989"/>
    </source>
</evidence>
<dbReference type="GO" id="GO:0016020">
    <property type="term" value="C:membrane"/>
    <property type="evidence" value="ECO:0007669"/>
    <property type="project" value="InterPro"/>
</dbReference>
<keyword evidence="8 11" id="KW-0472">Membrane</keyword>
<dbReference type="PANTHER" id="PTHR13325">
    <property type="entry name" value="PROTEASE M50 MEMBRANE-BOUND TRANSCRIPTION FACTOR SITE 2 PROTEASE"/>
    <property type="match status" value="1"/>
</dbReference>
<dbReference type="GO" id="GO:0012505">
    <property type="term" value="C:endomembrane system"/>
    <property type="evidence" value="ECO:0007669"/>
    <property type="project" value="UniProtKB-SubCell"/>
</dbReference>
<evidence type="ECO:0000256" key="8">
    <source>
        <dbReference type="ARBA" id="ARBA00023136"/>
    </source>
</evidence>
<dbReference type="EC" id="3.4.24.85" evidence="4"/>
<feature type="transmembrane region" description="Helical" evidence="11">
    <location>
        <begin position="154"/>
        <end position="174"/>
    </location>
</feature>
<evidence type="ECO:0000256" key="11">
    <source>
        <dbReference type="SAM" id="Phobius"/>
    </source>
</evidence>
<gene>
    <name evidence="14" type="primary">LOC106171385</name>
</gene>
<evidence type="ECO:0000256" key="1">
    <source>
        <dbReference type="ARBA" id="ARBA00001350"/>
    </source>
</evidence>
<comment type="similarity">
    <text evidence="3">Belongs to the peptidase M50A family.</text>
</comment>